<keyword evidence="2" id="KW-0812">Transmembrane</keyword>
<feature type="compositionally biased region" description="Basic and acidic residues" evidence="4">
    <location>
        <begin position="39"/>
        <end position="64"/>
    </location>
</feature>
<keyword evidence="1" id="KW-0472">Membrane</keyword>
<dbReference type="InterPro" id="IPR027282">
    <property type="entry name" value="TPS"/>
</dbReference>
<proteinExistence type="predicted"/>
<keyword evidence="1" id="KW-1134">Transmembrane beta strand</keyword>
<keyword evidence="5" id="KW-0732">Signal</keyword>
<evidence type="ECO:0000256" key="5">
    <source>
        <dbReference type="SAM" id="SignalP"/>
    </source>
</evidence>
<keyword evidence="10" id="KW-1185">Reference proteome</keyword>
<organism evidence="9 10">
    <name type="scientific">Rhodoferax mekongensis</name>
    <dbReference type="NCBI Taxonomy" id="3068341"/>
    <lineage>
        <taxon>Bacteria</taxon>
        <taxon>Pseudomonadati</taxon>
        <taxon>Pseudomonadota</taxon>
        <taxon>Betaproteobacteria</taxon>
        <taxon>Burkholderiales</taxon>
        <taxon>Comamonadaceae</taxon>
        <taxon>Rhodoferax</taxon>
    </lineage>
</organism>
<evidence type="ECO:0000259" key="6">
    <source>
        <dbReference type="Pfam" id="PF03865"/>
    </source>
</evidence>
<dbReference type="RefSeq" id="WP_313867091.1">
    <property type="nucleotide sequence ID" value="NZ_CP132507.1"/>
</dbReference>
<evidence type="ECO:0000256" key="3">
    <source>
        <dbReference type="ARBA" id="ARBA00023237"/>
    </source>
</evidence>
<dbReference type="Gene3D" id="3.10.20.310">
    <property type="entry name" value="membrane protein fhac"/>
    <property type="match status" value="1"/>
</dbReference>
<dbReference type="InterPro" id="IPR035251">
    <property type="entry name" value="ShlB_POTRA"/>
</dbReference>
<feature type="domain" description="Haemolysin activator HlyB C-terminal" evidence="6">
    <location>
        <begin position="228"/>
        <end position="542"/>
    </location>
</feature>
<evidence type="ECO:0000256" key="2">
    <source>
        <dbReference type="ARBA" id="ARBA00022692"/>
    </source>
</evidence>
<reference evidence="9 10" key="1">
    <citation type="submission" date="2023-08" db="EMBL/GenBank/DDBJ databases">
        <title>Rhodoferax potami sp. nov. and Rhodoferax mekongensis sp. nov., isolated from the Mekong River in Thailand.</title>
        <authorList>
            <person name="Kitikhun S."/>
            <person name="Charoenyingcharoen P."/>
            <person name="Siriarchawattana P."/>
            <person name="Likhitrattanapisal S."/>
            <person name="Nilsakha T."/>
            <person name="Chanpet A."/>
            <person name="Rattanawaree P."/>
            <person name="Ingsriswang S."/>
        </authorList>
    </citation>
    <scope>NUCLEOTIDE SEQUENCE [LARGE SCALE GENOMIC DNA]</scope>
    <source>
        <strain evidence="9 10">TBRC 17307</strain>
    </source>
</reference>
<sequence length="578" mass="63122">MPTDFIRPRQVRYSLVASCLLAASLDLYAQTLTNAQRDAEEQRRIQERETQLREQQERGRDVRTDAQSPSAQRLPDIESPCFPIRQLELRGEDAGRFGWVLDSLSGTQKADSPLRKCLGTQGIGILLERAQNALVAKGFVTTRVLTEPQDLSTGSLMLTVVPGRVRAVRFADKDGQTTTASTSLATAVPAQPGDILNLRDIEQALENLKRVPTADADIQIVPADQPDHSDLVIAYQRTTPARLSLALDDSGGKSTGRYQTSATFSWDNPLGLNDLFYVSQNHDAGGGDPGPRGTQGYTVHYSVPYGYWTLGATLSESRYHQTVTGSTQNYVYSGTSGNTEIKASHLFYRDATRKSTVHLKAFERHSNNYVDDTEVQIQRRVVGGWEMGLGHKEFLGSATVDANLAYKRGTRDFAALDAPEESTGQGTARFNLWVADVTLNQPFKLLTQSLRYQATLRVQGNETPLTPQDRFSIGGRYTVRGFDGESSLTGDNGWLLSQDLAWSLGGSGQELYIGIDAGGVNGQSAEQLAGKALSGGVIGLRGNFRKLQYDVFVGAPLYQPSGFRTAETSAGFNMSLAF</sequence>
<evidence type="ECO:0000313" key="9">
    <source>
        <dbReference type="EMBL" id="WNO04239.1"/>
    </source>
</evidence>
<feature type="domain" description="Polypeptide-transport-associated ShlB-type" evidence="7">
    <location>
        <begin position="82"/>
        <end position="163"/>
    </location>
</feature>
<dbReference type="InterPro" id="IPR051544">
    <property type="entry name" value="TPS_OM_transporter"/>
</dbReference>
<dbReference type="PANTHER" id="PTHR34597:SF3">
    <property type="entry name" value="OUTER MEMBRANE TRANSPORTER CDIB"/>
    <property type="match status" value="1"/>
</dbReference>
<feature type="region of interest" description="Disordered" evidence="4">
    <location>
        <begin position="39"/>
        <end position="75"/>
    </location>
</feature>
<dbReference type="EMBL" id="CP132507">
    <property type="protein sequence ID" value="WNO04239.1"/>
    <property type="molecule type" value="Genomic_DNA"/>
</dbReference>
<dbReference type="Proteomes" id="UP001302257">
    <property type="component" value="Chromosome"/>
</dbReference>
<dbReference type="Pfam" id="PF03865">
    <property type="entry name" value="ShlB"/>
    <property type="match status" value="1"/>
</dbReference>
<accession>A0ABZ0AXP4</accession>
<feature type="chain" id="PRO_5047510441" evidence="5">
    <location>
        <begin position="30"/>
        <end position="578"/>
    </location>
</feature>
<gene>
    <name evidence="9" type="ORF">RAN89_15205</name>
</gene>
<feature type="domain" description="ShlB POTRA" evidence="8">
    <location>
        <begin position="164"/>
        <end position="222"/>
    </location>
</feature>
<protein>
    <submittedName>
        <fullName evidence="9">ShlB/FhaC/HecB family hemolysin secretion/activation protein</fullName>
    </submittedName>
</protein>
<name>A0ABZ0AXP4_9BURK</name>
<keyword evidence="3" id="KW-0998">Cell outer membrane</keyword>
<dbReference type="Pfam" id="PF08479">
    <property type="entry name" value="POTRA_2"/>
    <property type="match status" value="1"/>
</dbReference>
<evidence type="ECO:0000313" key="10">
    <source>
        <dbReference type="Proteomes" id="UP001302257"/>
    </source>
</evidence>
<evidence type="ECO:0000259" key="8">
    <source>
        <dbReference type="Pfam" id="PF17287"/>
    </source>
</evidence>
<dbReference type="InterPro" id="IPR005565">
    <property type="entry name" value="Hemolysn_activator_HlyB_C"/>
</dbReference>
<dbReference type="Gene3D" id="2.40.160.50">
    <property type="entry name" value="membrane protein fhac: a member of the omp85/tpsb transporter family"/>
    <property type="match status" value="1"/>
</dbReference>
<dbReference type="InterPro" id="IPR013686">
    <property type="entry name" value="Polypept-transport_assoc_ShlB"/>
</dbReference>
<feature type="signal peptide" evidence="5">
    <location>
        <begin position="1"/>
        <end position="29"/>
    </location>
</feature>
<evidence type="ECO:0000256" key="1">
    <source>
        <dbReference type="ARBA" id="ARBA00022452"/>
    </source>
</evidence>
<evidence type="ECO:0000259" key="7">
    <source>
        <dbReference type="Pfam" id="PF08479"/>
    </source>
</evidence>
<dbReference type="PIRSF" id="PIRSF029745">
    <property type="entry name" value="FhaC"/>
    <property type="match status" value="1"/>
</dbReference>
<dbReference type="PANTHER" id="PTHR34597">
    <property type="entry name" value="SLR1661 PROTEIN"/>
    <property type="match status" value="1"/>
</dbReference>
<dbReference type="Pfam" id="PF17287">
    <property type="entry name" value="POTRA_3"/>
    <property type="match status" value="1"/>
</dbReference>
<evidence type="ECO:0000256" key="4">
    <source>
        <dbReference type="SAM" id="MobiDB-lite"/>
    </source>
</evidence>